<dbReference type="Proteomes" id="UP000694257">
    <property type="component" value="Chromosome"/>
</dbReference>
<gene>
    <name evidence="2" type="ORF">KV110_16170</name>
</gene>
<name>A0ABX8RZP0_NOCIO</name>
<evidence type="ECO:0000259" key="1">
    <source>
        <dbReference type="Pfam" id="PF24740"/>
    </source>
</evidence>
<protein>
    <recommendedName>
        <fullName evidence="1">DUF7691 domain-containing protein</fullName>
    </recommendedName>
</protein>
<reference evidence="2 3" key="1">
    <citation type="submission" date="2021-07" db="EMBL/GenBank/DDBJ databases">
        <title>Whole Genome Sequence of Nocardia Iowensis.</title>
        <authorList>
            <person name="Lamm A."/>
            <person name="Collins-Fairclough A.M."/>
            <person name="Bunk B."/>
            <person name="Sproer C."/>
        </authorList>
    </citation>
    <scope>NUCLEOTIDE SEQUENCE [LARGE SCALE GENOMIC DNA]</scope>
    <source>
        <strain evidence="2 3">NRRL 5646</strain>
    </source>
</reference>
<dbReference type="Pfam" id="PF24740">
    <property type="entry name" value="DUF7691"/>
    <property type="match status" value="1"/>
</dbReference>
<evidence type="ECO:0000313" key="3">
    <source>
        <dbReference type="Proteomes" id="UP000694257"/>
    </source>
</evidence>
<dbReference type="InterPro" id="IPR056108">
    <property type="entry name" value="DUF7691"/>
</dbReference>
<dbReference type="EMBL" id="CP078145">
    <property type="protein sequence ID" value="QXN94452.1"/>
    <property type="molecule type" value="Genomic_DNA"/>
</dbReference>
<keyword evidence="3" id="KW-1185">Reference proteome</keyword>
<accession>A0ABX8RZP0</accession>
<sequence>MGYGIVPYAVDTKVLRQPHAFTVDPTGFFEWMSEVHLQDGGSEVDAQRDALRELFFCQSHTGHGSGYGYALEILCQRFGGRLNNEFWYPFGDSWLETVGAGLRSLGALFDPNVLLDTGAPVALPRIDDFPVIGHVLRPALIRLTNELAGVNLSAVDKGVAGAIRNLGEWARFCAAADEEDFDLVCFYY</sequence>
<proteinExistence type="predicted"/>
<evidence type="ECO:0000313" key="2">
    <source>
        <dbReference type="EMBL" id="QXN94452.1"/>
    </source>
</evidence>
<dbReference type="RefSeq" id="WP_218476999.1">
    <property type="nucleotide sequence ID" value="NZ_BAABJN010000015.1"/>
</dbReference>
<feature type="domain" description="DUF7691" evidence="1">
    <location>
        <begin position="1"/>
        <end position="188"/>
    </location>
</feature>
<organism evidence="2 3">
    <name type="scientific">Nocardia iowensis</name>
    <dbReference type="NCBI Taxonomy" id="204891"/>
    <lineage>
        <taxon>Bacteria</taxon>
        <taxon>Bacillati</taxon>
        <taxon>Actinomycetota</taxon>
        <taxon>Actinomycetes</taxon>
        <taxon>Mycobacteriales</taxon>
        <taxon>Nocardiaceae</taxon>
        <taxon>Nocardia</taxon>
    </lineage>
</organism>